<dbReference type="PANTHER" id="PTHR11908:SF132">
    <property type="entry name" value="ALDEHYDE OXIDASE 1-RELATED"/>
    <property type="match status" value="1"/>
</dbReference>
<keyword evidence="2" id="KW-0560">Oxidoreductase</keyword>
<dbReference type="InterPro" id="IPR036856">
    <property type="entry name" value="Ald_Oxase/Xan_DH_a/b_sf"/>
</dbReference>
<evidence type="ECO:0000259" key="3">
    <source>
        <dbReference type="SMART" id="SM01008"/>
    </source>
</evidence>
<feature type="domain" description="Aldehyde oxidase/xanthine dehydrogenase a/b hammerhead" evidence="3">
    <location>
        <begin position="25"/>
        <end position="140"/>
    </location>
</feature>
<dbReference type="InterPro" id="IPR016208">
    <property type="entry name" value="Ald_Oxase/xanthine_DH-like"/>
</dbReference>
<gene>
    <name evidence="4" type="ORF">ETSY1_35630</name>
</gene>
<dbReference type="InterPro" id="IPR000674">
    <property type="entry name" value="Ald_Oxase/Xan_DH_a/b"/>
</dbReference>
<dbReference type="Gene3D" id="3.90.1170.50">
    <property type="entry name" value="Aldehyde oxidase/xanthine dehydrogenase, a/b hammerhead"/>
    <property type="match status" value="1"/>
</dbReference>
<dbReference type="Pfam" id="PF20256">
    <property type="entry name" value="MoCoBD_2"/>
    <property type="match status" value="1"/>
</dbReference>
<accession>W4L9A3</accession>
<dbReference type="InterPro" id="IPR008274">
    <property type="entry name" value="AldOxase/xan_DH_MoCoBD1"/>
</dbReference>
<dbReference type="InterPro" id="IPR046867">
    <property type="entry name" value="AldOxase/xan_DH_MoCoBD2"/>
</dbReference>
<evidence type="ECO:0000313" key="4">
    <source>
        <dbReference type="EMBL" id="ETW94265.1"/>
    </source>
</evidence>
<dbReference type="AlphaFoldDB" id="W4L9A3"/>
<evidence type="ECO:0000256" key="2">
    <source>
        <dbReference type="ARBA" id="ARBA00023002"/>
    </source>
</evidence>
<organism evidence="4 5">
    <name type="scientific">Entotheonella factor</name>
    <dbReference type="NCBI Taxonomy" id="1429438"/>
    <lineage>
        <taxon>Bacteria</taxon>
        <taxon>Pseudomonadati</taxon>
        <taxon>Nitrospinota/Tectimicrobiota group</taxon>
        <taxon>Candidatus Tectimicrobiota</taxon>
        <taxon>Candidatus Entotheonellia</taxon>
        <taxon>Candidatus Entotheonellales</taxon>
        <taxon>Candidatus Entotheonellaceae</taxon>
        <taxon>Candidatus Entotheonella</taxon>
    </lineage>
</organism>
<dbReference type="Pfam" id="PF01315">
    <property type="entry name" value="Ald_Xan_dh_C"/>
    <property type="match status" value="1"/>
</dbReference>
<sequence>MAEATADYKVIGTRPLRPDGADKVTGRAIYGGDVRMTGMLHGKILRSPHAHARIKSIDTSKAEALPGVKAVMTASDLPEPEDRMAAAGEVAVNLKYLAGNVMARDKVLYKGHAVAAVAATSIHIAEEALDLIEVDYEVLPPVMDVLDAMKDDAPILHDDLKMMEFGQQTDKNCNIANHFQFKLGEPEDGFKEADVIIEREFNTATVHQGYIEPHNATVLWHEDGHLDVWTSTQGQFVVQKQTSEVLGIPVSDVTVTPCEIGGGFGGKIPVYLEPAAAILSKKSGKPVKIIMSRIEEFDATGPTPGSNMTVKIGAKNDGKVVAAEAVLKFEAGAYPGSPVTAGAMCIFAPYAFPNMQVDGYDVVLNKPKTAAYRAPGATNAAYASETVMDELAEKLGMDPLELRQINGTKEGERQVHGVAFPRIGYMETVHAALEHEHYATPLTGPNRGRGVASGFWFNVGFQSSVVINVNSDGTVNLIEGSTDIGGTRASIAMQAAEAMEIPYEDVKPHVVNTDSIGYTDVTGGSRTTFATGYAAHDAALDVIAQMKGRCAGRWNSDEAPVTADDVDYSGGTFINKKNAEQTMTFKEVAATLARTGGPLTGSATVQPRGVGGAFATHVVDVEVDPDTGKVQILRYTATQDVGTAIHPSYVEGQIQGGAVQGIGWALNEEFVYNDDGNMVNASFLDYRMPTSLDLPMIDTVLVEVPNPGHPYGVRGVGEVPIVPPPAAIANAIYRATGKRMTDLPMSPSAVLNKLNNGD</sequence>
<dbReference type="EMBL" id="AZHW01001091">
    <property type="protein sequence ID" value="ETW94265.1"/>
    <property type="molecule type" value="Genomic_DNA"/>
</dbReference>
<dbReference type="GO" id="GO:0005506">
    <property type="term" value="F:iron ion binding"/>
    <property type="evidence" value="ECO:0007669"/>
    <property type="project" value="InterPro"/>
</dbReference>
<dbReference type="SMART" id="SM01008">
    <property type="entry name" value="Ald_Xan_dh_C"/>
    <property type="match status" value="1"/>
</dbReference>
<dbReference type="InterPro" id="IPR037165">
    <property type="entry name" value="AldOxase/xan_DH_Mopterin-bd_sf"/>
</dbReference>
<dbReference type="SUPFAM" id="SSF54665">
    <property type="entry name" value="CO dehydrogenase molybdoprotein N-domain-like"/>
    <property type="match status" value="1"/>
</dbReference>
<dbReference type="PATRIC" id="fig|1429438.4.peg.6704"/>
<protein>
    <submittedName>
        <fullName evidence="4">Oxidoreductase</fullName>
    </submittedName>
</protein>
<dbReference type="GO" id="GO:0016491">
    <property type="term" value="F:oxidoreductase activity"/>
    <property type="evidence" value="ECO:0007669"/>
    <property type="project" value="UniProtKB-KW"/>
</dbReference>
<evidence type="ECO:0000256" key="1">
    <source>
        <dbReference type="ARBA" id="ARBA00022505"/>
    </source>
</evidence>
<evidence type="ECO:0000313" key="5">
    <source>
        <dbReference type="Proteomes" id="UP000019141"/>
    </source>
</evidence>
<keyword evidence="1" id="KW-0500">Molybdenum</keyword>
<comment type="caution">
    <text evidence="4">The sequence shown here is derived from an EMBL/GenBank/DDBJ whole genome shotgun (WGS) entry which is preliminary data.</text>
</comment>
<name>W4L9A3_ENTF1</name>
<keyword evidence="5" id="KW-1185">Reference proteome</keyword>
<dbReference type="Gene3D" id="3.30.365.10">
    <property type="entry name" value="Aldehyde oxidase/xanthine dehydrogenase, molybdopterin binding domain"/>
    <property type="match status" value="4"/>
</dbReference>
<proteinExistence type="predicted"/>
<dbReference type="HOGENOM" id="CLU_001681_2_1_7"/>
<dbReference type="PANTHER" id="PTHR11908">
    <property type="entry name" value="XANTHINE DEHYDROGENASE"/>
    <property type="match status" value="1"/>
</dbReference>
<dbReference type="Proteomes" id="UP000019141">
    <property type="component" value="Unassembled WGS sequence"/>
</dbReference>
<reference evidence="4 5" key="1">
    <citation type="journal article" date="2014" name="Nature">
        <title>An environmental bacterial taxon with a large and distinct metabolic repertoire.</title>
        <authorList>
            <person name="Wilson M.C."/>
            <person name="Mori T."/>
            <person name="Ruckert C."/>
            <person name="Uria A.R."/>
            <person name="Helf M.J."/>
            <person name="Takada K."/>
            <person name="Gernert C."/>
            <person name="Steffens U.A."/>
            <person name="Heycke N."/>
            <person name="Schmitt S."/>
            <person name="Rinke C."/>
            <person name="Helfrich E.J."/>
            <person name="Brachmann A.O."/>
            <person name="Gurgui C."/>
            <person name="Wakimoto T."/>
            <person name="Kracht M."/>
            <person name="Crusemann M."/>
            <person name="Hentschel U."/>
            <person name="Abe I."/>
            <person name="Matsunaga S."/>
            <person name="Kalinowski J."/>
            <person name="Takeyama H."/>
            <person name="Piel J."/>
        </authorList>
    </citation>
    <scope>NUCLEOTIDE SEQUENCE [LARGE SCALE GENOMIC DNA]</scope>
    <source>
        <strain evidence="5">TSY1</strain>
    </source>
</reference>
<dbReference type="Pfam" id="PF02738">
    <property type="entry name" value="MoCoBD_1"/>
    <property type="match status" value="1"/>
</dbReference>
<dbReference type="SUPFAM" id="SSF56003">
    <property type="entry name" value="Molybdenum cofactor-binding domain"/>
    <property type="match status" value="1"/>
</dbReference>